<name>A0A6G1X1T7_9BACI</name>
<comment type="caution">
    <text evidence="3">The sequence shown here is derived from an EMBL/GenBank/DDBJ whole genome shotgun (WGS) entry which is preliminary data.</text>
</comment>
<evidence type="ECO:0000313" key="3">
    <source>
        <dbReference type="EMBL" id="MRG84856.1"/>
    </source>
</evidence>
<dbReference type="PANTHER" id="PTHR11941:SF130">
    <property type="entry name" value="ENOYL-COA HYDRATASE ECHA12-RELATED"/>
    <property type="match status" value="1"/>
</dbReference>
<dbReference type="PANTHER" id="PTHR11941">
    <property type="entry name" value="ENOYL-COA HYDRATASE-RELATED"/>
    <property type="match status" value="1"/>
</dbReference>
<dbReference type="CDD" id="cd06558">
    <property type="entry name" value="crotonase-like"/>
    <property type="match status" value="1"/>
</dbReference>
<gene>
    <name evidence="3" type="ORF">GH754_00785</name>
</gene>
<dbReference type="InterPro" id="IPR001753">
    <property type="entry name" value="Enoyl-CoA_hydra/iso"/>
</dbReference>
<organism evidence="3 4">
    <name type="scientific">Salinibacillus xinjiangensis</name>
    <dbReference type="NCBI Taxonomy" id="1229268"/>
    <lineage>
        <taxon>Bacteria</taxon>
        <taxon>Bacillati</taxon>
        <taxon>Bacillota</taxon>
        <taxon>Bacilli</taxon>
        <taxon>Bacillales</taxon>
        <taxon>Bacillaceae</taxon>
        <taxon>Salinibacillus</taxon>
    </lineage>
</organism>
<dbReference type="Proteomes" id="UP000480185">
    <property type="component" value="Unassembled WGS sequence"/>
</dbReference>
<dbReference type="RefSeq" id="WP_153726828.1">
    <property type="nucleotide sequence ID" value="NZ_WJNH01000001.1"/>
</dbReference>
<dbReference type="GO" id="GO:0006635">
    <property type="term" value="P:fatty acid beta-oxidation"/>
    <property type="evidence" value="ECO:0007669"/>
    <property type="project" value="TreeGrafter"/>
</dbReference>
<reference evidence="3 4" key="1">
    <citation type="submission" date="2019-11" db="EMBL/GenBank/DDBJ databases">
        <authorList>
            <person name="Li J."/>
        </authorList>
    </citation>
    <scope>NUCLEOTIDE SEQUENCE [LARGE SCALE GENOMIC DNA]</scope>
    <source>
        <strain evidence="3 4">J4</strain>
    </source>
</reference>
<keyword evidence="4" id="KW-1185">Reference proteome</keyword>
<protein>
    <submittedName>
        <fullName evidence="3">Enoyl-CoA hydratase</fullName>
    </submittedName>
</protein>
<dbReference type="Pfam" id="PF00378">
    <property type="entry name" value="ECH_1"/>
    <property type="match status" value="1"/>
</dbReference>
<proteinExistence type="inferred from homology"/>
<dbReference type="AlphaFoldDB" id="A0A6G1X1T7"/>
<evidence type="ECO:0000256" key="1">
    <source>
        <dbReference type="ARBA" id="ARBA00005254"/>
    </source>
</evidence>
<sequence length="270" mass="29787">MKDLLFTVEDNVAKITLNRPDSLNAFSSEMIELWINALETVRDSNNIRVLVLKGNGRAFCSGGDVKSMVKGEGFIKNDGSDDLVSTALNRKNSLWKKVQRIPLLLQEIDKPVIAVLHGAAFGAGFDMSLACDIRIAGKSTKISESYLNVGIVPGDGGAWFLPRFVGIDKALDLLWTRRVLSAEEAEEMGLVTKVVEDNQLQEFVDQYVESLSNGPQVAIRFTKRAVYQGLNIDLCTSLDMVSSAMGIVTEHEDYQEGVKAIIEKRKPDFS</sequence>
<comment type="similarity">
    <text evidence="1 2">Belongs to the enoyl-CoA hydratase/isomerase family.</text>
</comment>
<dbReference type="InterPro" id="IPR018376">
    <property type="entry name" value="Enoyl-CoA_hyd/isom_CS"/>
</dbReference>
<dbReference type="InterPro" id="IPR029045">
    <property type="entry name" value="ClpP/crotonase-like_dom_sf"/>
</dbReference>
<dbReference type="GO" id="GO:0003824">
    <property type="term" value="F:catalytic activity"/>
    <property type="evidence" value="ECO:0007669"/>
    <property type="project" value="InterPro"/>
</dbReference>
<dbReference type="EMBL" id="WJNH01000001">
    <property type="protein sequence ID" value="MRG84856.1"/>
    <property type="molecule type" value="Genomic_DNA"/>
</dbReference>
<dbReference type="Gene3D" id="3.90.226.10">
    <property type="entry name" value="2-enoyl-CoA Hydratase, Chain A, domain 1"/>
    <property type="match status" value="1"/>
</dbReference>
<accession>A0A6G1X1T7</accession>
<dbReference type="PROSITE" id="PS00166">
    <property type="entry name" value="ENOYL_COA_HYDRATASE"/>
    <property type="match status" value="1"/>
</dbReference>
<evidence type="ECO:0000313" key="4">
    <source>
        <dbReference type="Proteomes" id="UP000480185"/>
    </source>
</evidence>
<dbReference type="OrthoDB" id="9775794at2"/>
<dbReference type="SUPFAM" id="SSF52096">
    <property type="entry name" value="ClpP/crotonase"/>
    <property type="match status" value="1"/>
</dbReference>
<evidence type="ECO:0000256" key="2">
    <source>
        <dbReference type="RuleBase" id="RU003707"/>
    </source>
</evidence>